<dbReference type="PANTHER" id="PTHR24365">
    <property type="entry name" value="TOLL-LIKE RECEPTOR"/>
    <property type="match status" value="1"/>
</dbReference>
<keyword evidence="5 13" id="KW-0812">Transmembrane</keyword>
<feature type="chain" id="PRO_5032814600" description="TIR domain-containing protein" evidence="14">
    <location>
        <begin position="24"/>
        <end position="864"/>
    </location>
</feature>
<keyword evidence="8" id="KW-0391">Immunity</keyword>
<dbReference type="Gene3D" id="3.40.50.10140">
    <property type="entry name" value="Toll/interleukin-1 receptor homology (TIR) domain"/>
    <property type="match status" value="1"/>
</dbReference>
<sequence>MANNQVTCYCIILLFIATEIAETSTNNTCQFESKCLCSYTKTNMMKADCAGKSLKTIPKLPVNLKNISLARNLISEIKNGTFEANKHLLYLDLSSNDISELHSRSFQGLSKLETLIISGNRIDPSAICMAVFKPLKALLHLAIRQKFKNPFSLNISALVQLNTLEIDAVSHGMDPFNIEYANLRFLHEVDVSGFPEFEFDVSGLSGYCKMTVLMPNTFKYIPYVKRLDLSKCGINAIVSGTFRGLVHLKYLDLSDNRCLKFKGLANVTYDLPSTSLKVLRINKIHQTFDLNTILTKCMIKPLRNTNITQIYLNSNRLQLFEEGAMDFFPKTLKILSGADNEFSFSGRYTDDLFKLTVHEVNMSYLGMSHFLKNSNENCDHTLITPSRCNYNPKVYKKIAIKTPNLNNDTSYSLLSSFGDDKVLIPYQLRKLHLRECKLRYYLPDITFSNNLLEYADFSSNTFYDWQGPLGNLNQLKFFNLSNNYCSKVSTRFFTGMPNLTTLLVQNNLLGFVLPSDISGKILAPLTKLEVLDLSDNRITSLPSVFFNAQIQLRTLNLSGNLLETATFEIKSMTELSHLDISNNRLFVLDTFFTKQLDHLLETVPDLTVELSGNPIKCSCESIEFIEWLSITKVRVQSLLHQDCRSLQMHLNSSKVIYEYLKKKCSSYTTTIVAVGSWVAIFAFVIIAGIIYRFRWKLRYAYYIVKGKHHGQIKPLKTDDDFQYDAFVSYADEDETFVHRKFLKNLEDDRNIRCCVHKRDFLAGNDIATNITSAIHNSRKTVVILSQHFLQSDWCLFEFNMAKMESIYSRSKENIILLVFLEQIASKDLPLNILELIQSKSYIEYPNDEYGDVVFWDKLKETLSV</sequence>
<feature type="signal peptide" evidence="14">
    <location>
        <begin position="1"/>
        <end position="23"/>
    </location>
</feature>
<feature type="transmembrane region" description="Helical" evidence="13">
    <location>
        <begin position="671"/>
        <end position="691"/>
    </location>
</feature>
<dbReference type="PIRSF" id="PIRSF037595">
    <property type="entry name" value="Toll-like_receptor"/>
    <property type="match status" value="1"/>
</dbReference>
<evidence type="ECO:0000256" key="11">
    <source>
        <dbReference type="ARBA" id="ARBA00023170"/>
    </source>
</evidence>
<dbReference type="InterPro" id="IPR032675">
    <property type="entry name" value="LRR_dom_sf"/>
</dbReference>
<organism evidence="16 17">
    <name type="scientific">Mytilus galloprovincialis</name>
    <name type="common">Mediterranean mussel</name>
    <dbReference type="NCBI Taxonomy" id="29158"/>
    <lineage>
        <taxon>Eukaryota</taxon>
        <taxon>Metazoa</taxon>
        <taxon>Spiralia</taxon>
        <taxon>Lophotrochozoa</taxon>
        <taxon>Mollusca</taxon>
        <taxon>Bivalvia</taxon>
        <taxon>Autobranchia</taxon>
        <taxon>Pteriomorphia</taxon>
        <taxon>Mytilida</taxon>
        <taxon>Mytiloidea</taxon>
        <taxon>Mytilidae</taxon>
        <taxon>Mytilinae</taxon>
        <taxon>Mytilus</taxon>
    </lineage>
</organism>
<evidence type="ECO:0000256" key="5">
    <source>
        <dbReference type="ARBA" id="ARBA00022692"/>
    </source>
</evidence>
<accession>A0A8B6CZG1</accession>
<feature type="domain" description="TIR" evidence="15">
    <location>
        <begin position="721"/>
        <end position="862"/>
    </location>
</feature>
<comment type="similarity">
    <text evidence="2">Belongs to the Toll-like receptor family.</text>
</comment>
<dbReference type="PROSITE" id="PS51450">
    <property type="entry name" value="LRR"/>
    <property type="match status" value="3"/>
</dbReference>
<keyword evidence="10 13" id="KW-0472">Membrane</keyword>
<evidence type="ECO:0000256" key="12">
    <source>
        <dbReference type="ARBA" id="ARBA00023180"/>
    </source>
</evidence>
<comment type="subcellular location">
    <subcellularLocation>
        <location evidence="1">Membrane</location>
        <topology evidence="1">Single-pass type I membrane protein</topology>
    </subcellularLocation>
</comment>
<comment type="caution">
    <text evidence="16">The sequence shown here is derived from an EMBL/GenBank/DDBJ whole genome shotgun (WGS) entry which is preliminary data.</text>
</comment>
<dbReference type="GO" id="GO:0005886">
    <property type="term" value="C:plasma membrane"/>
    <property type="evidence" value="ECO:0007669"/>
    <property type="project" value="TreeGrafter"/>
</dbReference>
<dbReference type="InterPro" id="IPR001611">
    <property type="entry name" value="Leu-rich_rpt"/>
</dbReference>
<protein>
    <recommendedName>
        <fullName evidence="15">TIR domain-containing protein</fullName>
    </recommendedName>
</protein>
<evidence type="ECO:0000256" key="14">
    <source>
        <dbReference type="SAM" id="SignalP"/>
    </source>
</evidence>
<evidence type="ECO:0000256" key="6">
    <source>
        <dbReference type="ARBA" id="ARBA00022729"/>
    </source>
</evidence>
<evidence type="ECO:0000256" key="4">
    <source>
        <dbReference type="ARBA" id="ARBA00022614"/>
    </source>
</evidence>
<dbReference type="PRINTS" id="PR00019">
    <property type="entry name" value="LEURICHRPT"/>
</dbReference>
<dbReference type="PROSITE" id="PS50104">
    <property type="entry name" value="TIR"/>
    <property type="match status" value="1"/>
</dbReference>
<dbReference type="SUPFAM" id="SSF52058">
    <property type="entry name" value="L domain-like"/>
    <property type="match status" value="2"/>
</dbReference>
<dbReference type="GO" id="GO:0004888">
    <property type="term" value="F:transmembrane signaling receptor activity"/>
    <property type="evidence" value="ECO:0007669"/>
    <property type="project" value="InterPro"/>
</dbReference>
<keyword evidence="4" id="KW-0433">Leucine-rich repeat</keyword>
<evidence type="ECO:0000256" key="7">
    <source>
        <dbReference type="ARBA" id="ARBA00022737"/>
    </source>
</evidence>
<keyword evidence="3" id="KW-0399">Innate immunity</keyword>
<dbReference type="PRINTS" id="PR01537">
    <property type="entry name" value="INTRLKN1R1F"/>
</dbReference>
<dbReference type="Pfam" id="PF13855">
    <property type="entry name" value="LRR_8"/>
    <property type="match status" value="3"/>
</dbReference>
<keyword evidence="6 14" id="KW-0732">Signal</keyword>
<dbReference type="Proteomes" id="UP000596742">
    <property type="component" value="Unassembled WGS sequence"/>
</dbReference>
<reference evidence="16" key="1">
    <citation type="submission" date="2018-11" db="EMBL/GenBank/DDBJ databases">
        <authorList>
            <person name="Alioto T."/>
            <person name="Alioto T."/>
        </authorList>
    </citation>
    <scope>NUCLEOTIDE SEQUENCE</scope>
</reference>
<keyword evidence="12" id="KW-0325">Glycoprotein</keyword>
<evidence type="ECO:0000256" key="3">
    <source>
        <dbReference type="ARBA" id="ARBA00022588"/>
    </source>
</evidence>
<keyword evidence="11" id="KW-0675">Receptor</keyword>
<dbReference type="PANTHER" id="PTHR24365:SF541">
    <property type="entry name" value="PROTEIN TOLL-RELATED"/>
    <property type="match status" value="1"/>
</dbReference>
<dbReference type="AlphaFoldDB" id="A0A8B6CZG1"/>
<evidence type="ECO:0000313" key="17">
    <source>
        <dbReference type="Proteomes" id="UP000596742"/>
    </source>
</evidence>
<dbReference type="SUPFAM" id="SSF52200">
    <property type="entry name" value="Toll/Interleukin receptor TIR domain"/>
    <property type="match status" value="1"/>
</dbReference>
<dbReference type="InterPro" id="IPR017241">
    <property type="entry name" value="Toll-like_receptor"/>
</dbReference>
<evidence type="ECO:0000256" key="9">
    <source>
        <dbReference type="ARBA" id="ARBA00022989"/>
    </source>
</evidence>
<evidence type="ECO:0000256" key="1">
    <source>
        <dbReference type="ARBA" id="ARBA00004479"/>
    </source>
</evidence>
<dbReference type="SMART" id="SM00255">
    <property type="entry name" value="TIR"/>
    <property type="match status" value="1"/>
</dbReference>
<evidence type="ECO:0000313" key="16">
    <source>
        <dbReference type="EMBL" id="VDI11669.1"/>
    </source>
</evidence>
<dbReference type="EMBL" id="UYJE01002536">
    <property type="protein sequence ID" value="VDI11669.1"/>
    <property type="molecule type" value="Genomic_DNA"/>
</dbReference>
<dbReference type="SMART" id="SM00369">
    <property type="entry name" value="LRR_TYP"/>
    <property type="match status" value="7"/>
</dbReference>
<dbReference type="GO" id="GO:0002224">
    <property type="term" value="P:toll-like receptor signaling pathway"/>
    <property type="evidence" value="ECO:0007669"/>
    <property type="project" value="InterPro"/>
</dbReference>
<evidence type="ECO:0000256" key="2">
    <source>
        <dbReference type="ARBA" id="ARBA00009634"/>
    </source>
</evidence>
<dbReference type="SMART" id="SM00365">
    <property type="entry name" value="LRR_SD22"/>
    <property type="match status" value="5"/>
</dbReference>
<dbReference type="InterPro" id="IPR035897">
    <property type="entry name" value="Toll_tir_struct_dom_sf"/>
</dbReference>
<dbReference type="Pfam" id="PF01582">
    <property type="entry name" value="TIR"/>
    <property type="match status" value="1"/>
</dbReference>
<evidence type="ECO:0000256" key="10">
    <source>
        <dbReference type="ARBA" id="ARBA00023136"/>
    </source>
</evidence>
<name>A0A8B6CZG1_MYTGA</name>
<dbReference type="OrthoDB" id="6148273at2759"/>
<evidence type="ECO:0000259" key="15">
    <source>
        <dbReference type="PROSITE" id="PS50104"/>
    </source>
</evidence>
<dbReference type="GO" id="GO:0045087">
    <property type="term" value="P:innate immune response"/>
    <property type="evidence" value="ECO:0007669"/>
    <property type="project" value="UniProtKB-KW"/>
</dbReference>
<proteinExistence type="inferred from homology"/>
<dbReference type="InterPro" id="IPR000157">
    <property type="entry name" value="TIR_dom"/>
</dbReference>
<keyword evidence="7" id="KW-0677">Repeat</keyword>
<dbReference type="InterPro" id="IPR003591">
    <property type="entry name" value="Leu-rich_rpt_typical-subtyp"/>
</dbReference>
<evidence type="ECO:0000256" key="13">
    <source>
        <dbReference type="SAM" id="Phobius"/>
    </source>
</evidence>
<keyword evidence="17" id="KW-1185">Reference proteome</keyword>
<dbReference type="FunFam" id="3.40.50.10140:FF:000001">
    <property type="entry name" value="Toll-like receptor 2"/>
    <property type="match status" value="1"/>
</dbReference>
<gene>
    <name evidence="16" type="ORF">MGAL_10B038835</name>
</gene>
<evidence type="ECO:0000256" key="8">
    <source>
        <dbReference type="ARBA" id="ARBA00022859"/>
    </source>
</evidence>
<keyword evidence="9 13" id="KW-1133">Transmembrane helix</keyword>
<dbReference type="Gene3D" id="3.80.10.10">
    <property type="entry name" value="Ribonuclease Inhibitor"/>
    <property type="match status" value="4"/>
</dbReference>